<feature type="region of interest" description="Disordered" evidence="1">
    <location>
        <begin position="89"/>
        <end position="108"/>
    </location>
</feature>
<evidence type="ECO:0000256" key="1">
    <source>
        <dbReference type="SAM" id="MobiDB-lite"/>
    </source>
</evidence>
<dbReference type="eggNOG" id="ENOG502ZD9M">
    <property type="taxonomic scope" value="Bacteria"/>
</dbReference>
<reference evidence="2 3" key="1">
    <citation type="journal article" date="2010" name="Genome Biol. Evol.">
        <title>The sequence of a 1.8-mb bacterial linear plasmid reveals a rich evolutionary reservoir of secondary metabolic pathways.</title>
        <authorList>
            <person name="Medema M.H."/>
            <person name="Trefzer A."/>
            <person name="Kovalchuk A."/>
            <person name="van den Berg M."/>
            <person name="Mueller U."/>
            <person name="Heijne W."/>
            <person name="Wu L."/>
            <person name="Alam M.T."/>
            <person name="Ronning C.M."/>
            <person name="Nierman W.C."/>
            <person name="Bovenberg R.A.L."/>
            <person name="Breitling R."/>
            <person name="Takano E."/>
        </authorList>
    </citation>
    <scope>NUCLEOTIDE SEQUENCE [LARGE SCALE GENOMIC DNA]</scope>
    <source>
        <strain evidence="3">ATCC 27064 / DSM 738 / JCM 4710 / NBRC 13307 / NCIMB 12785 / NRRL 3585 / VKM Ac-602</strain>
    </source>
</reference>
<evidence type="ECO:0000313" key="2">
    <source>
        <dbReference type="EMBL" id="EFG06048.1"/>
    </source>
</evidence>
<sequence>MRAGSDGPGACVVLRYVHSYDPSRHPYGQIPAMRPARETPHDYPSAPPVTPLSTGSSTPIYEALCAEFRRAFRTLPGDRSGEEDLVFRSFGTGQYPGHHPGRGFGSGAPAPYPGTGWQPFPGPLAPVGHYPAALPPAPRRGL</sequence>
<keyword evidence="3" id="KW-1185">Reference proteome</keyword>
<accession>E2PXC6</accession>
<proteinExistence type="predicted"/>
<name>E2PXC6_STRCL</name>
<dbReference type="Proteomes" id="UP000002357">
    <property type="component" value="Chromosome"/>
</dbReference>
<feature type="region of interest" description="Disordered" evidence="1">
    <location>
        <begin position="37"/>
        <end position="56"/>
    </location>
</feature>
<protein>
    <submittedName>
        <fullName evidence="2">Uncharacterized protein</fullName>
    </submittedName>
</protein>
<gene>
    <name evidence="2" type="ORF">SCLAV_0970</name>
</gene>
<dbReference type="AlphaFoldDB" id="E2PXC6"/>
<organism evidence="2 3">
    <name type="scientific">Streptomyces clavuligerus</name>
    <dbReference type="NCBI Taxonomy" id="1901"/>
    <lineage>
        <taxon>Bacteria</taxon>
        <taxon>Bacillati</taxon>
        <taxon>Actinomycetota</taxon>
        <taxon>Actinomycetes</taxon>
        <taxon>Kitasatosporales</taxon>
        <taxon>Streptomycetaceae</taxon>
        <taxon>Streptomyces</taxon>
    </lineage>
</organism>
<evidence type="ECO:0000313" key="3">
    <source>
        <dbReference type="Proteomes" id="UP000002357"/>
    </source>
</evidence>
<dbReference type="EMBL" id="CM000913">
    <property type="protein sequence ID" value="EFG06048.1"/>
    <property type="molecule type" value="Genomic_DNA"/>
</dbReference>